<organism evidence="2 3">
    <name type="scientific">Sporothrix bragantina</name>
    <dbReference type="NCBI Taxonomy" id="671064"/>
    <lineage>
        <taxon>Eukaryota</taxon>
        <taxon>Fungi</taxon>
        <taxon>Dikarya</taxon>
        <taxon>Ascomycota</taxon>
        <taxon>Pezizomycotina</taxon>
        <taxon>Sordariomycetes</taxon>
        <taxon>Sordariomycetidae</taxon>
        <taxon>Ophiostomatales</taxon>
        <taxon>Ophiostomataceae</taxon>
        <taxon>Sporothrix</taxon>
    </lineage>
</organism>
<evidence type="ECO:0000313" key="2">
    <source>
        <dbReference type="EMBL" id="CAK7236837.1"/>
    </source>
</evidence>
<protein>
    <submittedName>
        <fullName evidence="2">Uncharacterized protein</fullName>
    </submittedName>
</protein>
<proteinExistence type="predicted"/>
<evidence type="ECO:0000256" key="1">
    <source>
        <dbReference type="SAM" id="MobiDB-lite"/>
    </source>
</evidence>
<reference evidence="2 3" key="1">
    <citation type="submission" date="2024-01" db="EMBL/GenBank/DDBJ databases">
        <authorList>
            <person name="Allen C."/>
            <person name="Tagirdzhanova G."/>
        </authorList>
    </citation>
    <scope>NUCLEOTIDE SEQUENCE [LARGE SCALE GENOMIC DNA]</scope>
</reference>
<name>A0ABP0CZ50_9PEZI</name>
<feature type="compositionally biased region" description="Low complexity" evidence="1">
    <location>
        <begin position="35"/>
        <end position="71"/>
    </location>
</feature>
<dbReference type="EMBL" id="CAWUHC010000168">
    <property type="protein sequence ID" value="CAK7236837.1"/>
    <property type="molecule type" value="Genomic_DNA"/>
</dbReference>
<accession>A0ABP0CZ50</accession>
<feature type="region of interest" description="Disordered" evidence="1">
    <location>
        <begin position="33"/>
        <end position="71"/>
    </location>
</feature>
<evidence type="ECO:0000313" key="3">
    <source>
        <dbReference type="Proteomes" id="UP001642406"/>
    </source>
</evidence>
<comment type="caution">
    <text evidence="2">The sequence shown here is derived from an EMBL/GenBank/DDBJ whole genome shotgun (WGS) entry which is preliminary data.</text>
</comment>
<dbReference type="Proteomes" id="UP001642406">
    <property type="component" value="Unassembled WGS sequence"/>
</dbReference>
<keyword evidence="3" id="KW-1185">Reference proteome</keyword>
<gene>
    <name evidence="2" type="ORF">SBRCBS47491_009772</name>
</gene>
<sequence length="551" mass="62551">MATTPPARPATRPMAMDPLHITEFASDRYFSKFNQQQQRQHSQTQTQNALASESNAAANAAAAATSLPTPAIPSPFAAQSSSPFFLPLSETAKSTQEVVEEKEPAPRPELKQKKSRFHLGRLLHTKSQTVVPTTPSIPIVTTIPTPATVKPINDVAEAPAVPKPNMHAMVTANESPIVRYHLQHNVPAYAKRLYPPDYSRLDFRYLCGIWHRLHVAAKLSSFICQWVTKEIFLRTTEAQKLEFAPQNERMRRRLIPLLFTIFHFFETYRARHLQYIIDHNGRGLKHTPYTINPIEAEIMNMYDDRTLLQVHQVFPLVIASFCRRLRPPSYVGRLEKSIRGYLKDKPADDVHVAALVIGGLRQVERFWEIKGYNVRRNAVDVWYNSITKEPAEPTNKSRRAFMGLGRKMSTLAIRDDLASPSATKSGLDGSNMEQMSMDDATWERCNNLIFNTSLADGMPMQLLPRDQLRLLLSDLPVLQQMWLVTAEALILERKIVEKQADIRRNAQVMLELIREDGFAEEDEWWYGHGAHDSLKAPLDAIEEDMVDGSPA</sequence>